<geneLocation type="plasmid" evidence="2">
    <name>pMRVIM0813</name>
</geneLocation>
<dbReference type="EMBL" id="KP975077">
    <property type="protein sequence ID" value="AKJ19413.1"/>
    <property type="molecule type" value="Genomic_DNA"/>
</dbReference>
<organism evidence="2">
    <name type="scientific">Enterobacter cloacae</name>
    <dbReference type="NCBI Taxonomy" id="550"/>
    <lineage>
        <taxon>Bacteria</taxon>
        <taxon>Pseudomonadati</taxon>
        <taxon>Pseudomonadota</taxon>
        <taxon>Gammaproteobacteria</taxon>
        <taxon>Enterobacterales</taxon>
        <taxon>Enterobacteriaceae</taxon>
        <taxon>Enterobacter</taxon>
        <taxon>Enterobacter cloacae complex</taxon>
    </lineage>
</organism>
<protein>
    <submittedName>
        <fullName evidence="2">Uncharacterized protein</fullName>
    </submittedName>
</protein>
<proteinExistence type="predicted"/>
<sequence length="39" mass="4511">MLSRWYNCTTKSSKDFIPHVDPINDPKGAREYKEDPGTL</sequence>
<keyword evidence="2" id="KW-0614">Plasmid</keyword>
<accession>A0A0G3AZR8</accession>
<evidence type="ECO:0000313" key="2">
    <source>
        <dbReference type="EMBL" id="AKJ19413.1"/>
    </source>
</evidence>
<name>A0A0G3AZR8_ENTCL</name>
<dbReference type="AlphaFoldDB" id="A0A0G3AZR8"/>
<feature type="region of interest" description="Disordered" evidence="1">
    <location>
        <begin position="16"/>
        <end position="39"/>
    </location>
</feature>
<evidence type="ECO:0000256" key="1">
    <source>
        <dbReference type="SAM" id="MobiDB-lite"/>
    </source>
</evidence>
<reference evidence="2" key="1">
    <citation type="submission" date="2015-03" db="EMBL/GenBank/DDBJ databases">
        <title>Allelic Variants of blaVIM Reside on Diverse Mobile Genetic Elements in Gram-negative Clinical Isolates from the USA.</title>
        <authorList>
            <person name="McGann P."/>
            <person name="Snesrud E."/>
            <person name="Ong A.C."/>
            <person name="Clifford R."/>
            <person name="Kwak Y.I."/>
            <person name="Steele E.D."/>
            <person name="Rabinowitz R."/>
            <person name="Waterman P.E."/>
            <person name="Lesho E."/>
        </authorList>
    </citation>
    <scope>NUCLEOTIDE SEQUENCE</scope>
    <source>
        <strain evidence="2">MRSN17626</strain>
        <plasmid evidence="2">pMRVIM0813</plasmid>
    </source>
</reference>